<dbReference type="Proteomes" id="UP000189761">
    <property type="component" value="Unassembled WGS sequence"/>
</dbReference>
<gene>
    <name evidence="3" type="ORF">BWZ43_18690</name>
</gene>
<feature type="compositionally biased region" description="Acidic residues" evidence="2">
    <location>
        <begin position="229"/>
        <end position="243"/>
    </location>
</feature>
<dbReference type="AlphaFoldDB" id="A0A8E2I546"/>
<feature type="coiled-coil region" evidence="1">
    <location>
        <begin position="103"/>
        <end position="130"/>
    </location>
</feature>
<reference evidence="3 4" key="1">
    <citation type="submission" date="2017-01" db="EMBL/GenBank/DDBJ databases">
        <title>Draft genome sequence of Bacillus oleronius.</title>
        <authorList>
            <person name="Allam M."/>
        </authorList>
    </citation>
    <scope>NUCLEOTIDE SEQUENCE [LARGE SCALE GENOMIC DNA]</scope>
    <source>
        <strain evidence="3 4">DSM 9356</strain>
    </source>
</reference>
<name>A0A8E2I546_9BACI</name>
<accession>A0A8E2I546</accession>
<evidence type="ECO:0000256" key="1">
    <source>
        <dbReference type="SAM" id="Coils"/>
    </source>
</evidence>
<feature type="region of interest" description="Disordered" evidence="2">
    <location>
        <begin position="220"/>
        <end position="254"/>
    </location>
</feature>
<evidence type="ECO:0000313" key="3">
    <source>
        <dbReference type="EMBL" id="OOP66881.1"/>
    </source>
</evidence>
<organism evidence="3 4">
    <name type="scientific">Heyndrickxia oleronia</name>
    <dbReference type="NCBI Taxonomy" id="38875"/>
    <lineage>
        <taxon>Bacteria</taxon>
        <taxon>Bacillati</taxon>
        <taxon>Bacillota</taxon>
        <taxon>Bacilli</taxon>
        <taxon>Bacillales</taxon>
        <taxon>Bacillaceae</taxon>
        <taxon>Heyndrickxia</taxon>
    </lineage>
</organism>
<sequence length="254" mass="29544">MAIKGLFNHSEKNDDIDILKEKIERLEEKIKRINTLEVQIKRFIKLEPELQKQIYSYKQTDKITPQSKADHVPKQNQIDTQRSIQTLENKIFSKMKKYIDQELVLLKTQINHLENLFNRMEENYESLHSTTEHLSQAIHILENRPPDPPQRPENDQQIVIQKVNIEKILLDKYEQTNNFGQLGIKDISGQLNIGATYGKGVIPAELVENLMENLNEIKNMDNIHTSDESSSESVDESSEEESTDYGNFEDIPIE</sequence>
<proteinExistence type="predicted"/>
<keyword evidence="4" id="KW-1185">Reference proteome</keyword>
<evidence type="ECO:0000313" key="4">
    <source>
        <dbReference type="Proteomes" id="UP000189761"/>
    </source>
</evidence>
<dbReference type="RefSeq" id="WP_078110925.1">
    <property type="nucleotide sequence ID" value="NZ_CP065424.1"/>
</dbReference>
<keyword evidence="1" id="KW-0175">Coiled coil</keyword>
<evidence type="ECO:0000256" key="2">
    <source>
        <dbReference type="SAM" id="MobiDB-lite"/>
    </source>
</evidence>
<comment type="caution">
    <text evidence="3">The sequence shown here is derived from an EMBL/GenBank/DDBJ whole genome shotgun (WGS) entry which is preliminary data.</text>
</comment>
<dbReference type="EMBL" id="MTLA01000253">
    <property type="protein sequence ID" value="OOP66881.1"/>
    <property type="molecule type" value="Genomic_DNA"/>
</dbReference>
<feature type="coiled-coil region" evidence="1">
    <location>
        <begin position="9"/>
        <end position="39"/>
    </location>
</feature>
<protein>
    <submittedName>
        <fullName evidence="3">Uncharacterized protein</fullName>
    </submittedName>
</protein>